<keyword evidence="3" id="KW-1185">Reference proteome</keyword>
<gene>
    <name evidence="2" type="ORF">CLV42_10850</name>
</gene>
<accession>A0A2P8G2E1</accession>
<dbReference type="Gene3D" id="3.40.50.1820">
    <property type="entry name" value="alpha/beta hydrolase"/>
    <property type="match status" value="1"/>
</dbReference>
<organism evidence="2 3">
    <name type="scientific">Chitinophaga ginsengisoli</name>
    <dbReference type="NCBI Taxonomy" id="363837"/>
    <lineage>
        <taxon>Bacteria</taxon>
        <taxon>Pseudomonadati</taxon>
        <taxon>Bacteroidota</taxon>
        <taxon>Chitinophagia</taxon>
        <taxon>Chitinophagales</taxon>
        <taxon>Chitinophagaceae</taxon>
        <taxon>Chitinophaga</taxon>
    </lineage>
</organism>
<dbReference type="Proteomes" id="UP000240978">
    <property type="component" value="Unassembled WGS sequence"/>
</dbReference>
<dbReference type="PRINTS" id="PR00111">
    <property type="entry name" value="ABHYDROLASE"/>
</dbReference>
<dbReference type="SUPFAM" id="SSF53474">
    <property type="entry name" value="alpha/beta-Hydrolases"/>
    <property type="match status" value="1"/>
</dbReference>
<reference evidence="2 3" key="1">
    <citation type="submission" date="2018-03" db="EMBL/GenBank/DDBJ databases">
        <title>Genomic Encyclopedia of Archaeal and Bacterial Type Strains, Phase II (KMG-II): from individual species to whole genera.</title>
        <authorList>
            <person name="Goeker M."/>
        </authorList>
    </citation>
    <scope>NUCLEOTIDE SEQUENCE [LARGE SCALE GENOMIC DNA]</scope>
    <source>
        <strain evidence="2 3">DSM 18107</strain>
    </source>
</reference>
<dbReference type="AlphaFoldDB" id="A0A2P8G2E1"/>
<comment type="caution">
    <text evidence="2">The sequence shown here is derived from an EMBL/GenBank/DDBJ whole genome shotgun (WGS) entry which is preliminary data.</text>
</comment>
<dbReference type="EMBL" id="PYGK01000008">
    <property type="protein sequence ID" value="PSL28131.1"/>
    <property type="molecule type" value="Genomic_DNA"/>
</dbReference>
<dbReference type="GO" id="GO:0047372">
    <property type="term" value="F:monoacylglycerol lipase activity"/>
    <property type="evidence" value="ECO:0007669"/>
    <property type="project" value="TreeGrafter"/>
</dbReference>
<dbReference type="GO" id="GO:0016020">
    <property type="term" value="C:membrane"/>
    <property type="evidence" value="ECO:0007669"/>
    <property type="project" value="TreeGrafter"/>
</dbReference>
<feature type="domain" description="AB hydrolase-1" evidence="1">
    <location>
        <begin position="34"/>
        <end position="267"/>
    </location>
</feature>
<protein>
    <submittedName>
        <fullName evidence="2">Pimeloyl-ACP methyl ester carboxylesterase</fullName>
    </submittedName>
</protein>
<dbReference type="PANTHER" id="PTHR43798:SF5">
    <property type="entry name" value="MONOACYLGLYCEROL LIPASE ABHD6"/>
    <property type="match status" value="1"/>
</dbReference>
<evidence type="ECO:0000313" key="2">
    <source>
        <dbReference type="EMBL" id="PSL28131.1"/>
    </source>
</evidence>
<dbReference type="GO" id="GO:0046464">
    <property type="term" value="P:acylglycerol catabolic process"/>
    <property type="evidence" value="ECO:0007669"/>
    <property type="project" value="TreeGrafter"/>
</dbReference>
<dbReference type="InterPro" id="IPR029058">
    <property type="entry name" value="AB_hydrolase_fold"/>
</dbReference>
<dbReference type="Pfam" id="PF00561">
    <property type="entry name" value="Abhydrolase_1"/>
    <property type="match status" value="1"/>
</dbReference>
<proteinExistence type="predicted"/>
<sequence length="285" mass="32067">MSYFTHNTAPTQFVDVNGYKFAYRRFGKTGRHLPLVFFQHFTGTLDNWDPAVLDPLSQEREIIIFDNKGIARSEGEPPHTIAAIAADAEAFMDKLGLTKIDLFGFSMGSFVAQQIALDRPALVNRIILVGSGPRGGEELETFSPEVWALFEKQYAQPDELLLDTFFAPTASSQAAGRLFLDRIRSRKDDRDIAISDKVVPAQLAAIAEWGKKRPGSFDYLNKITHPVLVVTGKKDIIFPTVNSYLLQQHLPDAQLLLYPDSNHGSQYQFHEHFVIQVRLFLNAEV</sequence>
<dbReference type="RefSeq" id="WP_106603603.1">
    <property type="nucleotide sequence ID" value="NZ_PYGK01000008.1"/>
</dbReference>
<dbReference type="InterPro" id="IPR050266">
    <property type="entry name" value="AB_hydrolase_sf"/>
</dbReference>
<dbReference type="OrthoDB" id="9773293at2"/>
<dbReference type="PANTHER" id="PTHR43798">
    <property type="entry name" value="MONOACYLGLYCEROL LIPASE"/>
    <property type="match status" value="1"/>
</dbReference>
<name>A0A2P8G2E1_9BACT</name>
<evidence type="ECO:0000313" key="3">
    <source>
        <dbReference type="Proteomes" id="UP000240978"/>
    </source>
</evidence>
<evidence type="ECO:0000259" key="1">
    <source>
        <dbReference type="Pfam" id="PF00561"/>
    </source>
</evidence>
<dbReference type="InterPro" id="IPR000073">
    <property type="entry name" value="AB_hydrolase_1"/>
</dbReference>